<dbReference type="EMBL" id="LAZR01057080">
    <property type="protein sequence ID" value="KKK72793.1"/>
    <property type="molecule type" value="Genomic_DNA"/>
</dbReference>
<proteinExistence type="predicted"/>
<reference evidence="1" key="1">
    <citation type="journal article" date="2015" name="Nature">
        <title>Complex archaea that bridge the gap between prokaryotes and eukaryotes.</title>
        <authorList>
            <person name="Spang A."/>
            <person name="Saw J.H."/>
            <person name="Jorgensen S.L."/>
            <person name="Zaremba-Niedzwiedzka K."/>
            <person name="Martijn J."/>
            <person name="Lind A.E."/>
            <person name="van Eijk R."/>
            <person name="Schleper C."/>
            <person name="Guy L."/>
            <person name="Ettema T.J."/>
        </authorList>
    </citation>
    <scope>NUCLEOTIDE SEQUENCE</scope>
</reference>
<protein>
    <submittedName>
        <fullName evidence="1">Uncharacterized protein</fullName>
    </submittedName>
</protein>
<accession>A0A0F8XUZ0</accession>
<name>A0A0F8XUZ0_9ZZZZ</name>
<evidence type="ECO:0000313" key="1">
    <source>
        <dbReference type="EMBL" id="KKK72793.1"/>
    </source>
</evidence>
<dbReference type="AlphaFoldDB" id="A0A0F8XUZ0"/>
<organism evidence="1">
    <name type="scientific">marine sediment metagenome</name>
    <dbReference type="NCBI Taxonomy" id="412755"/>
    <lineage>
        <taxon>unclassified sequences</taxon>
        <taxon>metagenomes</taxon>
        <taxon>ecological metagenomes</taxon>
    </lineage>
</organism>
<sequence>MRDKIKKYIEKIKSFDLFNYFIKKRVLSLEHSKELQQNMIEAFRWRIAEKKTEEKSLQGKILHARNLIVGYNSQLEKINMVVEMYN</sequence>
<gene>
    <name evidence="1" type="ORF">LCGC14_2900320</name>
</gene>
<comment type="caution">
    <text evidence="1">The sequence shown here is derived from an EMBL/GenBank/DDBJ whole genome shotgun (WGS) entry which is preliminary data.</text>
</comment>